<comment type="caution">
    <text evidence="2">The sequence shown here is derived from an EMBL/GenBank/DDBJ whole genome shotgun (WGS) entry which is preliminary data.</text>
</comment>
<evidence type="ECO:0000313" key="5">
    <source>
        <dbReference type="Proteomes" id="UP001242995"/>
    </source>
</evidence>
<proteinExistence type="predicted"/>
<dbReference type="Proteomes" id="UP001242995">
    <property type="component" value="Unassembled WGS sequence"/>
</dbReference>
<organism evidence="2 5">
    <name type="scientific">Arthrobacter bambusae</name>
    <dbReference type="NCBI Taxonomy" id="1338426"/>
    <lineage>
        <taxon>Bacteria</taxon>
        <taxon>Bacillati</taxon>
        <taxon>Actinomycetota</taxon>
        <taxon>Actinomycetes</taxon>
        <taxon>Micrococcales</taxon>
        <taxon>Micrococcaceae</taxon>
        <taxon>Arthrobacter</taxon>
    </lineage>
</organism>
<dbReference type="EMBL" id="JAUSTF010000002">
    <property type="protein sequence ID" value="MDQ0180250.1"/>
    <property type="molecule type" value="Genomic_DNA"/>
</dbReference>
<protein>
    <submittedName>
        <fullName evidence="2">Uncharacterized protein</fullName>
    </submittedName>
</protein>
<reference evidence="2 4" key="1">
    <citation type="submission" date="2023-07" db="EMBL/GenBank/DDBJ databases">
        <title>Sorghum-associated microbial communities from plants grown in Nebraska, USA.</title>
        <authorList>
            <person name="Schachtman D."/>
        </authorList>
    </citation>
    <scope>NUCLEOTIDE SEQUENCE</scope>
    <source>
        <strain evidence="2">DS1006</strain>
        <strain evidence="3 4">DS1016</strain>
    </source>
</reference>
<dbReference type="EMBL" id="JAUSRG010000001">
    <property type="protein sequence ID" value="MDP9903097.1"/>
    <property type="molecule type" value="Genomic_DNA"/>
</dbReference>
<keyword evidence="4" id="KW-1185">Reference proteome</keyword>
<dbReference type="Proteomes" id="UP001230951">
    <property type="component" value="Unassembled WGS sequence"/>
</dbReference>
<dbReference type="AlphaFoldDB" id="A0AAW8D4R0"/>
<feature type="compositionally biased region" description="Polar residues" evidence="1">
    <location>
        <begin position="60"/>
        <end position="71"/>
    </location>
</feature>
<evidence type="ECO:0000313" key="4">
    <source>
        <dbReference type="Proteomes" id="UP001230951"/>
    </source>
</evidence>
<sequence length="71" mass="8089">MLNFAIDLIGALLESVWIEGLPLLRWRIRKVFKLVRAVRNPKSNCPNGKDHRPGHKSNIERQFSSGQPPEG</sequence>
<evidence type="ECO:0000313" key="3">
    <source>
        <dbReference type="EMBL" id="MDQ0180250.1"/>
    </source>
</evidence>
<evidence type="ECO:0000256" key="1">
    <source>
        <dbReference type="SAM" id="MobiDB-lite"/>
    </source>
</evidence>
<gene>
    <name evidence="2" type="ORF">J2S90_000037</name>
    <name evidence="3" type="ORF">J2S93_001666</name>
</gene>
<evidence type="ECO:0000313" key="2">
    <source>
        <dbReference type="EMBL" id="MDP9903097.1"/>
    </source>
</evidence>
<accession>A0AAW8D4R0</accession>
<name>A0AAW8D4R0_9MICC</name>
<feature type="region of interest" description="Disordered" evidence="1">
    <location>
        <begin position="41"/>
        <end position="71"/>
    </location>
</feature>